<dbReference type="InterPro" id="IPR015414">
    <property type="entry name" value="TMEM64"/>
</dbReference>
<feature type="transmembrane region" description="Helical" evidence="6">
    <location>
        <begin position="188"/>
        <end position="205"/>
    </location>
</feature>
<feature type="transmembrane region" description="Helical" evidence="6">
    <location>
        <begin position="158"/>
        <end position="176"/>
    </location>
</feature>
<evidence type="ECO:0000256" key="2">
    <source>
        <dbReference type="ARBA" id="ARBA00022475"/>
    </source>
</evidence>
<feature type="transmembrane region" description="Helical" evidence="6">
    <location>
        <begin position="46"/>
        <end position="67"/>
    </location>
</feature>
<name>A0A1F6D1C7_9BACT</name>
<dbReference type="PANTHER" id="PTHR12677:SF59">
    <property type="entry name" value="GOLGI APPARATUS MEMBRANE PROTEIN TVP38-RELATED"/>
    <property type="match status" value="1"/>
</dbReference>
<comment type="caution">
    <text evidence="8">The sequence shown here is derived from an EMBL/GenBank/DDBJ whole genome shotgun (WGS) entry which is preliminary data.</text>
</comment>
<comment type="subcellular location">
    <subcellularLocation>
        <location evidence="1 6">Cell membrane</location>
        <topology evidence="1 6">Multi-pass membrane protein</topology>
    </subcellularLocation>
</comment>
<dbReference type="EMBL" id="MFLC01000013">
    <property type="protein sequence ID" value="OGG55167.1"/>
    <property type="molecule type" value="Genomic_DNA"/>
</dbReference>
<comment type="similarity">
    <text evidence="6">Belongs to the TVP38/TMEM64 family.</text>
</comment>
<evidence type="ECO:0000313" key="9">
    <source>
        <dbReference type="Proteomes" id="UP000177659"/>
    </source>
</evidence>
<keyword evidence="2 6" id="KW-1003">Cell membrane</keyword>
<dbReference type="PANTHER" id="PTHR12677">
    <property type="entry name" value="GOLGI APPARATUS MEMBRANE PROTEIN TVP38-RELATED"/>
    <property type="match status" value="1"/>
</dbReference>
<evidence type="ECO:0000313" key="8">
    <source>
        <dbReference type="EMBL" id="OGG55167.1"/>
    </source>
</evidence>
<sequence>MNTRSKEWLLGALMLLLIGAMTASLFFDAPYDYAQEYLGDTPLITGLVYTLLVFLTTVVAPLAALPLAPAVSVIIGPFFTALASIIGWTLGAIAAFLIARHAGRPLLEKFVDLRKIKKYEAYIPEHNIFVWLVVLRMIVPVDVLSYAIGLLSSIRLPIYALATFVGVVPFSFILSYGGNALIEGDLPLFMSIGALGVLVFLVVVYG</sequence>
<dbReference type="GO" id="GO:0005886">
    <property type="term" value="C:plasma membrane"/>
    <property type="evidence" value="ECO:0007669"/>
    <property type="project" value="UniProtKB-SubCell"/>
</dbReference>
<dbReference type="Proteomes" id="UP000177659">
    <property type="component" value="Unassembled WGS sequence"/>
</dbReference>
<evidence type="ECO:0000256" key="6">
    <source>
        <dbReference type="RuleBase" id="RU366058"/>
    </source>
</evidence>
<evidence type="ECO:0000256" key="3">
    <source>
        <dbReference type="ARBA" id="ARBA00022692"/>
    </source>
</evidence>
<feature type="transmembrane region" description="Helical" evidence="6">
    <location>
        <begin position="74"/>
        <end position="99"/>
    </location>
</feature>
<proteinExistence type="inferred from homology"/>
<keyword evidence="5 6" id="KW-0472">Membrane</keyword>
<evidence type="ECO:0000256" key="4">
    <source>
        <dbReference type="ARBA" id="ARBA00022989"/>
    </source>
</evidence>
<keyword evidence="3 6" id="KW-0812">Transmembrane</keyword>
<keyword evidence="4 6" id="KW-1133">Transmembrane helix</keyword>
<protein>
    <recommendedName>
        <fullName evidence="6">TVP38/TMEM64 family membrane protein</fullName>
    </recommendedName>
</protein>
<feature type="transmembrane region" description="Helical" evidence="6">
    <location>
        <begin position="128"/>
        <end position="151"/>
    </location>
</feature>
<accession>A0A1F6D1C7</accession>
<dbReference type="AlphaFoldDB" id="A0A1F6D1C7"/>
<gene>
    <name evidence="8" type="ORF">A3D62_00925</name>
</gene>
<feature type="domain" description="VTT" evidence="7">
    <location>
        <begin position="67"/>
        <end position="179"/>
    </location>
</feature>
<dbReference type="Pfam" id="PF09335">
    <property type="entry name" value="VTT_dom"/>
    <property type="match status" value="1"/>
</dbReference>
<reference evidence="8 9" key="1">
    <citation type="journal article" date="2016" name="Nat. Commun.">
        <title>Thousands of microbial genomes shed light on interconnected biogeochemical processes in an aquifer system.</title>
        <authorList>
            <person name="Anantharaman K."/>
            <person name="Brown C.T."/>
            <person name="Hug L.A."/>
            <person name="Sharon I."/>
            <person name="Castelle C.J."/>
            <person name="Probst A.J."/>
            <person name="Thomas B.C."/>
            <person name="Singh A."/>
            <person name="Wilkins M.J."/>
            <person name="Karaoz U."/>
            <person name="Brodie E.L."/>
            <person name="Williams K.H."/>
            <person name="Hubbard S.S."/>
            <person name="Banfield J.F."/>
        </authorList>
    </citation>
    <scope>NUCLEOTIDE SEQUENCE [LARGE SCALE GENOMIC DNA]</scope>
</reference>
<feature type="non-terminal residue" evidence="8">
    <location>
        <position position="206"/>
    </location>
</feature>
<evidence type="ECO:0000256" key="5">
    <source>
        <dbReference type="ARBA" id="ARBA00023136"/>
    </source>
</evidence>
<evidence type="ECO:0000256" key="1">
    <source>
        <dbReference type="ARBA" id="ARBA00004651"/>
    </source>
</evidence>
<evidence type="ECO:0000259" key="7">
    <source>
        <dbReference type="Pfam" id="PF09335"/>
    </source>
</evidence>
<organism evidence="8 9">
    <name type="scientific">Candidatus Kaiserbacteria bacterium RIFCSPHIGHO2_02_FULL_49_11</name>
    <dbReference type="NCBI Taxonomy" id="1798489"/>
    <lineage>
        <taxon>Bacteria</taxon>
        <taxon>Candidatus Kaiseribacteriota</taxon>
    </lineage>
</organism>
<dbReference type="InterPro" id="IPR032816">
    <property type="entry name" value="VTT_dom"/>
</dbReference>